<feature type="active site" description="Acyl-thioester intermediate" evidence="15 16">
    <location>
        <position position="164"/>
    </location>
</feature>
<dbReference type="InterPro" id="IPR000534">
    <property type="entry name" value="Semialdehyde_DH_NAD-bd"/>
</dbReference>
<dbReference type="GO" id="GO:0046983">
    <property type="term" value="F:protein dimerization activity"/>
    <property type="evidence" value="ECO:0007669"/>
    <property type="project" value="InterPro"/>
</dbReference>
<sequence length="379" mass="41651">MIISCISIFQIIKFLLKLSCGEIHSIGIGGEKMSEKSYHVAVVGATGAVGQKIIALLERVTKFNIEEITLLSSKQSAGKIVQFKGREIKIQEAKSTSFEGVDIAFFSAGGEVSRQYVNHAVSSGAIVIDNTSEYRMAHDVPLVVPEVNAHTLREHKRIIAVPNCSALQMVTALQPIRKSFGLERIIVSTYQAVSGSGIHAIHELKEQAKSMLTGEEVKSTILPAKKDKKHYPIAFNVLPQVDIFTDNDFTFEEVKMIQETKKILEDPNLKMAATCVRVPVVSGHSESVYIELEKEATVAEIKEVLLNAPGVILQDNPSEQIYPTPLYAEGKRDTFVGRIRKDPDTSKGFHLWIVSDNLLKGAAWNSVQIAETLVGNGII</sequence>
<keyword evidence="12 15" id="KW-0457">Lysine biosynthesis</keyword>
<dbReference type="GO" id="GO:0071266">
    <property type="term" value="P:'de novo' L-methionine biosynthetic process"/>
    <property type="evidence" value="ECO:0007669"/>
    <property type="project" value="UniProtKB-UniRule"/>
</dbReference>
<dbReference type="GO" id="GO:0009097">
    <property type="term" value="P:isoleucine biosynthetic process"/>
    <property type="evidence" value="ECO:0007669"/>
    <property type="project" value="UniProtKB-UniRule"/>
</dbReference>
<dbReference type="EC" id="1.2.1.11" evidence="6 15"/>
<comment type="caution">
    <text evidence="15">Lacks conserved residue(s) required for the propagation of feature annotation.</text>
</comment>
<evidence type="ECO:0000256" key="7">
    <source>
        <dbReference type="ARBA" id="ARBA00022605"/>
    </source>
</evidence>
<dbReference type="PROSITE" id="PS01103">
    <property type="entry name" value="ASD"/>
    <property type="match status" value="1"/>
</dbReference>
<evidence type="ECO:0000256" key="10">
    <source>
        <dbReference type="ARBA" id="ARBA00022915"/>
    </source>
</evidence>
<dbReference type="Gene3D" id="3.30.360.10">
    <property type="entry name" value="Dihydrodipicolinate Reductase, domain 2"/>
    <property type="match status" value="1"/>
</dbReference>
<keyword evidence="11 15" id="KW-0560">Oxidoreductase</keyword>
<comment type="subunit">
    <text evidence="5 15">Homodimer.</text>
</comment>
<comment type="caution">
    <text evidence="18">The sequence shown here is derived from an EMBL/GenBank/DDBJ whole genome shotgun (WGS) entry which is preliminary data.</text>
</comment>
<dbReference type="NCBIfam" id="TIGR01296">
    <property type="entry name" value="asd_B"/>
    <property type="match status" value="1"/>
</dbReference>
<comment type="similarity">
    <text evidence="4 15">Belongs to the aspartate-semialdehyde dehydrogenase family.</text>
</comment>
<organism evidence="18">
    <name type="scientific">Bacillus mycoides</name>
    <dbReference type="NCBI Taxonomy" id="1405"/>
    <lineage>
        <taxon>Bacteria</taxon>
        <taxon>Bacillati</taxon>
        <taxon>Bacillota</taxon>
        <taxon>Bacilli</taxon>
        <taxon>Bacillales</taxon>
        <taxon>Bacillaceae</taxon>
        <taxon>Bacillus</taxon>
        <taxon>Bacillus cereus group</taxon>
    </lineage>
</organism>
<dbReference type="SUPFAM" id="SSF55347">
    <property type="entry name" value="Glyceraldehyde-3-phosphate dehydrogenase-like, C-terminal domain"/>
    <property type="match status" value="1"/>
</dbReference>
<dbReference type="Pfam" id="PF01118">
    <property type="entry name" value="Semialdhyde_dh"/>
    <property type="match status" value="1"/>
</dbReference>
<comment type="pathway">
    <text evidence="3 15">Amino-acid biosynthesis; L-threonine biosynthesis; L-threonine from L-aspartate: step 2/5.</text>
</comment>
<keyword evidence="8 15" id="KW-0791">Threonine biosynthesis</keyword>
<reference evidence="18" key="1">
    <citation type="journal article" date="2012" name="Genome Res.">
        <title>Genomic characterization of the Bacillus cereus sensu lato species: Backdrop to the evolution of Bacillus anthracis.</title>
        <authorList>
            <person name="Zwick M.E."/>
            <person name="Joseph S.J."/>
            <person name="Didelot X."/>
            <person name="Chen P.E."/>
            <person name="Bishop-Lilly K.A."/>
            <person name="Stewart A.C."/>
            <person name="Willner K."/>
            <person name="Nolan N."/>
            <person name="Lentz S."/>
            <person name="Thomason M.K."/>
            <person name="Sozhamannan S."/>
            <person name="Mateczun A.J."/>
            <person name="Du L."/>
            <person name="Read T.D."/>
        </authorList>
    </citation>
    <scope>NUCLEOTIDE SEQUENCE [LARGE SCALE GENOMIC DNA]</scope>
    <source>
        <strain evidence="18">AH603</strain>
    </source>
</reference>
<dbReference type="PANTHER" id="PTHR46278:SF2">
    <property type="entry name" value="ASPARTATE-SEMIALDEHYDE DEHYDROGENASE"/>
    <property type="match status" value="1"/>
</dbReference>
<evidence type="ECO:0000313" key="18">
    <source>
        <dbReference type="EMBL" id="EEL70910.1"/>
    </source>
</evidence>
<dbReference type="GO" id="GO:0009088">
    <property type="term" value="P:threonine biosynthetic process"/>
    <property type="evidence" value="ECO:0007669"/>
    <property type="project" value="UniProtKB-UniRule"/>
</dbReference>
<evidence type="ECO:0000256" key="14">
    <source>
        <dbReference type="ARBA" id="ARBA00047891"/>
    </source>
</evidence>
<evidence type="ECO:0000256" key="12">
    <source>
        <dbReference type="ARBA" id="ARBA00023154"/>
    </source>
</evidence>
<feature type="binding site" evidence="15">
    <location>
        <position position="357"/>
    </location>
    <ligand>
        <name>NADP(+)</name>
        <dbReference type="ChEBI" id="CHEBI:58349"/>
    </ligand>
</feature>
<evidence type="ECO:0000256" key="15">
    <source>
        <dbReference type="HAMAP-Rule" id="MF_02121"/>
    </source>
</evidence>
<dbReference type="Pfam" id="PF02774">
    <property type="entry name" value="Semialdhyde_dhC"/>
    <property type="match status" value="1"/>
</dbReference>
<evidence type="ECO:0000256" key="6">
    <source>
        <dbReference type="ARBA" id="ARBA00013120"/>
    </source>
</evidence>
<dbReference type="SUPFAM" id="SSF51735">
    <property type="entry name" value="NAD(P)-binding Rossmann-fold domains"/>
    <property type="match status" value="1"/>
</dbReference>
<evidence type="ECO:0000256" key="4">
    <source>
        <dbReference type="ARBA" id="ARBA00010584"/>
    </source>
</evidence>
<dbReference type="CDD" id="cd18131">
    <property type="entry name" value="ASADH_C_bac_euk_like"/>
    <property type="match status" value="1"/>
</dbReference>
<keyword evidence="10 15" id="KW-0220">Diaminopimelate biosynthesis</keyword>
<dbReference type="Proteomes" id="UP000001753">
    <property type="component" value="Chromosome"/>
</dbReference>
<dbReference type="Gene3D" id="3.40.50.720">
    <property type="entry name" value="NAD(P)-binding Rossmann-like Domain"/>
    <property type="match status" value="1"/>
</dbReference>
<dbReference type="EMBL" id="ACMP01000067">
    <property type="protein sequence ID" value="EEL70910.1"/>
    <property type="molecule type" value="Genomic_DNA"/>
</dbReference>
<name>C2XU17_BACMY</name>
<dbReference type="GO" id="GO:0004073">
    <property type="term" value="F:aspartate-semialdehyde dehydrogenase activity"/>
    <property type="evidence" value="ECO:0007669"/>
    <property type="project" value="UniProtKB-UniRule"/>
</dbReference>
<gene>
    <name evidence="15" type="primary">asd</name>
    <name evidence="18" type="ORF">bcere0026_21880</name>
</gene>
<feature type="domain" description="Semialdehyde dehydrogenase NAD-binding" evidence="17">
    <location>
        <begin position="39"/>
        <end position="155"/>
    </location>
</feature>
<feature type="binding site" evidence="15">
    <location>
        <begin position="194"/>
        <end position="195"/>
    </location>
    <ligand>
        <name>NADP(+)</name>
        <dbReference type="ChEBI" id="CHEBI:58349"/>
    </ligand>
</feature>
<dbReference type="NCBIfam" id="NF011456">
    <property type="entry name" value="PRK14874.1"/>
    <property type="match status" value="1"/>
</dbReference>
<protein>
    <recommendedName>
        <fullName evidence="6 15">Aspartate-semialdehyde dehydrogenase</fullName>
        <shortName evidence="15">ASA dehydrogenase</shortName>
        <shortName evidence="15">ASADH</shortName>
        <ecNumber evidence="6 15">1.2.1.11</ecNumber>
    </recommendedName>
    <alternativeName>
        <fullName evidence="15">Aspartate-beta-semialdehyde dehydrogenase</fullName>
    </alternativeName>
</protein>
<dbReference type="HOGENOM" id="CLU_049966_0_1_9"/>
<evidence type="ECO:0000256" key="13">
    <source>
        <dbReference type="ARBA" id="ARBA00023167"/>
    </source>
</evidence>
<dbReference type="InterPro" id="IPR005986">
    <property type="entry name" value="Asp_semialdehyde_DH_beta"/>
</dbReference>
<comment type="pathway">
    <text evidence="2 15">Amino-acid biosynthesis; L-lysine biosynthesis via DAP pathway; (S)-tetrahydrodipicolinate from L-aspartate: step 2/4.</text>
</comment>
<proteinExistence type="inferred from homology"/>
<dbReference type="GO" id="GO:0019877">
    <property type="term" value="P:diaminopimelate biosynthetic process"/>
    <property type="evidence" value="ECO:0007669"/>
    <property type="project" value="UniProtKB-UniRule"/>
</dbReference>
<evidence type="ECO:0000259" key="17">
    <source>
        <dbReference type="SMART" id="SM00859"/>
    </source>
</evidence>
<accession>C2XU17</accession>
<evidence type="ECO:0000256" key="3">
    <source>
        <dbReference type="ARBA" id="ARBA00005097"/>
    </source>
</evidence>
<feature type="binding site" evidence="15">
    <location>
        <position position="191"/>
    </location>
    <ligand>
        <name>substrate</name>
    </ligand>
</feature>
<dbReference type="InterPro" id="IPR000319">
    <property type="entry name" value="Asp-semialdehyde_DH_CS"/>
</dbReference>
<keyword evidence="9 15" id="KW-0521">NADP</keyword>
<keyword evidence="13 15" id="KW-0486">Methionine biosynthesis</keyword>
<evidence type="ECO:0000256" key="2">
    <source>
        <dbReference type="ARBA" id="ARBA00005076"/>
    </source>
</evidence>
<feature type="binding site" evidence="15">
    <location>
        <position position="277"/>
    </location>
    <ligand>
        <name>substrate</name>
    </ligand>
</feature>
<evidence type="ECO:0000256" key="1">
    <source>
        <dbReference type="ARBA" id="ARBA00005021"/>
    </source>
</evidence>
<dbReference type="UniPathway" id="UPA00034">
    <property type="reaction ID" value="UER00016"/>
</dbReference>
<comment type="pathway">
    <text evidence="1 15">Amino-acid biosynthesis; L-methionine biosynthesis via de novo pathway; L-homoserine from L-aspartate: step 2/3.</text>
</comment>
<dbReference type="HAMAP" id="MF_02121">
    <property type="entry name" value="ASADH"/>
    <property type="match status" value="1"/>
</dbReference>
<comment type="catalytic activity">
    <reaction evidence="14 15">
        <text>L-aspartate 4-semialdehyde + phosphate + NADP(+) = 4-phospho-L-aspartate + NADPH + H(+)</text>
        <dbReference type="Rhea" id="RHEA:24284"/>
        <dbReference type="ChEBI" id="CHEBI:15378"/>
        <dbReference type="ChEBI" id="CHEBI:43474"/>
        <dbReference type="ChEBI" id="CHEBI:57535"/>
        <dbReference type="ChEBI" id="CHEBI:57783"/>
        <dbReference type="ChEBI" id="CHEBI:58349"/>
        <dbReference type="ChEBI" id="CHEBI:537519"/>
        <dbReference type="EC" id="1.2.1.11"/>
    </reaction>
</comment>
<evidence type="ECO:0000256" key="9">
    <source>
        <dbReference type="ARBA" id="ARBA00022857"/>
    </source>
</evidence>
<dbReference type="InterPro" id="IPR036291">
    <property type="entry name" value="NAD(P)-bd_dom_sf"/>
</dbReference>
<dbReference type="NCBIfam" id="NF005229">
    <property type="entry name" value="PRK06728.1"/>
    <property type="match status" value="1"/>
</dbReference>
<dbReference type="CDD" id="cd02316">
    <property type="entry name" value="VcASADH2_like_N"/>
    <property type="match status" value="1"/>
</dbReference>
<dbReference type="GO" id="GO:0051287">
    <property type="term" value="F:NAD binding"/>
    <property type="evidence" value="ECO:0007669"/>
    <property type="project" value="InterPro"/>
</dbReference>
<dbReference type="UniPathway" id="UPA00050">
    <property type="reaction ID" value="UER00463"/>
</dbReference>
<dbReference type="InterPro" id="IPR012080">
    <property type="entry name" value="Asp_semialdehyde_DH"/>
</dbReference>
<dbReference type="InterPro" id="IPR012280">
    <property type="entry name" value="Semialdhyde_DH_dimer_dom"/>
</dbReference>
<dbReference type="GO" id="GO:0050661">
    <property type="term" value="F:NADP binding"/>
    <property type="evidence" value="ECO:0007669"/>
    <property type="project" value="UniProtKB-UniRule"/>
</dbReference>
<keyword evidence="7 15" id="KW-0028">Amino-acid biosynthesis</keyword>
<comment type="function">
    <text evidence="15">Catalyzes the NADPH-dependent formation of L-aspartate-semialdehyde (L-ASA) by the reductive dephosphorylation of L-aspartyl-4-phosphate.</text>
</comment>
<dbReference type="PANTHER" id="PTHR46278">
    <property type="entry name" value="DEHYDROGENASE, PUTATIVE-RELATED"/>
    <property type="match status" value="1"/>
</dbReference>
<dbReference type="UniPathway" id="UPA00051">
    <property type="reaction ID" value="UER00464"/>
</dbReference>
<dbReference type="SMART" id="SM00859">
    <property type="entry name" value="Semialdhyde_dh"/>
    <property type="match status" value="1"/>
</dbReference>
<dbReference type="GO" id="GO:0009089">
    <property type="term" value="P:lysine biosynthetic process via diaminopimelate"/>
    <property type="evidence" value="ECO:0007669"/>
    <property type="project" value="UniProtKB-UniRule"/>
</dbReference>
<dbReference type="AlphaFoldDB" id="C2XU17"/>
<evidence type="ECO:0000256" key="5">
    <source>
        <dbReference type="ARBA" id="ARBA00011738"/>
    </source>
</evidence>
<evidence type="ECO:0000256" key="8">
    <source>
        <dbReference type="ARBA" id="ARBA00022697"/>
    </source>
</evidence>
<feature type="active site" description="Proton acceptor" evidence="15 16">
    <location>
        <position position="284"/>
    </location>
</feature>
<evidence type="ECO:0000256" key="11">
    <source>
        <dbReference type="ARBA" id="ARBA00023002"/>
    </source>
</evidence>
<feature type="binding site" evidence="15">
    <location>
        <begin position="46"/>
        <end position="49"/>
    </location>
    <ligand>
        <name>NADP(+)</name>
        <dbReference type="ChEBI" id="CHEBI:58349"/>
    </ligand>
</feature>
<evidence type="ECO:0000256" key="16">
    <source>
        <dbReference type="PIRSR" id="PIRSR000148-1"/>
    </source>
</evidence>
<feature type="binding site" evidence="15">
    <location>
        <position position="135"/>
    </location>
    <ligand>
        <name>phosphate</name>
        <dbReference type="ChEBI" id="CHEBI:43474"/>
    </ligand>
</feature>
<dbReference type="PIRSF" id="PIRSF000148">
    <property type="entry name" value="ASA_dh"/>
    <property type="match status" value="1"/>
</dbReference>